<dbReference type="RefSeq" id="WP_162672029.1">
    <property type="nucleotide sequence ID" value="NZ_LR593886.1"/>
</dbReference>
<dbReference type="AlphaFoldDB" id="A0A6P2DDV4"/>
<dbReference type="Gene3D" id="3.30.530.20">
    <property type="match status" value="1"/>
</dbReference>
<evidence type="ECO:0000259" key="3">
    <source>
        <dbReference type="Pfam" id="PF08338"/>
    </source>
</evidence>
<organism evidence="4 5">
    <name type="scientific">Gemmata massiliana</name>
    <dbReference type="NCBI Taxonomy" id="1210884"/>
    <lineage>
        <taxon>Bacteria</taxon>
        <taxon>Pseudomonadati</taxon>
        <taxon>Planctomycetota</taxon>
        <taxon>Planctomycetia</taxon>
        <taxon>Gemmatales</taxon>
        <taxon>Gemmataceae</taxon>
        <taxon>Gemmata</taxon>
    </lineage>
</organism>
<proteinExistence type="inferred from homology"/>
<feature type="domain" description="NAD-dependent epimerase/dehydratase" evidence="2">
    <location>
        <begin position="165"/>
        <end position="380"/>
    </location>
</feature>
<dbReference type="InterPro" id="IPR010099">
    <property type="entry name" value="SDR39U1"/>
</dbReference>
<dbReference type="Gene3D" id="3.40.50.720">
    <property type="entry name" value="NAD(P)-binding Rossmann-like Domain"/>
    <property type="match status" value="1"/>
</dbReference>
<dbReference type="PANTHER" id="PTHR11092:SF0">
    <property type="entry name" value="EPIMERASE FAMILY PROTEIN SDR39U1"/>
    <property type="match status" value="1"/>
</dbReference>
<dbReference type="InterPro" id="IPR001509">
    <property type="entry name" value="Epimerase_deHydtase"/>
</dbReference>
<dbReference type="InterPro" id="IPR013549">
    <property type="entry name" value="DUF1731"/>
</dbReference>
<evidence type="ECO:0000313" key="4">
    <source>
        <dbReference type="EMBL" id="VTR99959.1"/>
    </source>
</evidence>
<dbReference type="Proteomes" id="UP000464178">
    <property type="component" value="Chromosome"/>
</dbReference>
<sequence>MPNETFTLRSPMPVPAEELYSWHARPLAFQRLQPPWEDARIIKQEGTFGKDGFRVTIRTRTVGPLRGTWVADAFDFQPGSRFQDRALEGPFASWHHTHLMVPGDAGTSVLEDTIEYRLPLGIAGRALAGGMVRERLAAMFAYRHFITASDLRRHAKFAHKPRLTIALTGSRGLIGSELVPFLTTGGHKVVRLLTGDATPPYDDGTKWVAWKPDQPLAADTFDGIDAVIHLAGDNVAEGRWTDAKKQKILDSRTGPTRAIAQSIAALPLDRRPKVFVCASAVGFYGNRGEEELTEDSPAGEGFFPQVAKVWENACAPAQDAGVRTAYMRIGVALSPKSGALGKQLLPFKMGVGAVLGDGKQWVPWITVNDVVGAIYHTLMSDEIRGPVNTVGPNPVTNRTFTKTLGRVLSRPAFFWLPGVALRAVFGGVADDALLASMKARPAKLATDGFTFDHPDLEPALRFLLGR</sequence>
<accession>A0A6P2DDV4</accession>
<dbReference type="CDD" id="cd07820">
    <property type="entry name" value="SRPBCC_3"/>
    <property type="match status" value="1"/>
</dbReference>
<keyword evidence="5" id="KW-1185">Reference proteome</keyword>
<gene>
    <name evidence="4" type="ORF">SOIL9_83440</name>
</gene>
<dbReference type="NCBIfam" id="TIGR01777">
    <property type="entry name" value="yfcH"/>
    <property type="match status" value="1"/>
</dbReference>
<comment type="similarity">
    <text evidence="1">Belongs to the NAD(P)-dependent epimerase/dehydratase family. SDR39U1 subfamily.</text>
</comment>
<dbReference type="SUPFAM" id="SSF51735">
    <property type="entry name" value="NAD(P)-binding Rossmann-fold domains"/>
    <property type="match status" value="1"/>
</dbReference>
<dbReference type="PANTHER" id="PTHR11092">
    <property type="entry name" value="SUGAR NUCLEOTIDE EPIMERASE RELATED"/>
    <property type="match status" value="1"/>
</dbReference>
<dbReference type="SUPFAM" id="SSF55961">
    <property type="entry name" value="Bet v1-like"/>
    <property type="match status" value="1"/>
</dbReference>
<protein>
    <recommendedName>
        <fullName evidence="6">TIGR01777 family protein</fullName>
    </recommendedName>
</protein>
<dbReference type="Pfam" id="PF01370">
    <property type="entry name" value="Epimerase"/>
    <property type="match status" value="1"/>
</dbReference>
<evidence type="ECO:0000313" key="5">
    <source>
        <dbReference type="Proteomes" id="UP000464178"/>
    </source>
</evidence>
<feature type="domain" description="DUF1731" evidence="3">
    <location>
        <begin position="417"/>
        <end position="462"/>
    </location>
</feature>
<name>A0A6P2DDV4_9BACT</name>
<dbReference type="Pfam" id="PF08338">
    <property type="entry name" value="DUF1731"/>
    <property type="match status" value="1"/>
</dbReference>
<dbReference type="EMBL" id="LR593886">
    <property type="protein sequence ID" value="VTR99959.1"/>
    <property type="molecule type" value="Genomic_DNA"/>
</dbReference>
<dbReference type="InterPro" id="IPR023393">
    <property type="entry name" value="START-like_dom_sf"/>
</dbReference>
<evidence type="ECO:0000259" key="2">
    <source>
        <dbReference type="Pfam" id="PF01370"/>
    </source>
</evidence>
<evidence type="ECO:0000256" key="1">
    <source>
        <dbReference type="ARBA" id="ARBA00009353"/>
    </source>
</evidence>
<dbReference type="InterPro" id="IPR036291">
    <property type="entry name" value="NAD(P)-bd_dom_sf"/>
</dbReference>
<dbReference type="KEGG" id="gms:SOIL9_83440"/>
<reference evidence="4 5" key="1">
    <citation type="submission" date="2019-05" db="EMBL/GenBank/DDBJ databases">
        <authorList>
            <consortium name="Science for Life Laboratories"/>
        </authorList>
    </citation>
    <scope>NUCLEOTIDE SEQUENCE [LARGE SCALE GENOMIC DNA]</scope>
    <source>
        <strain evidence="4">Soil9</strain>
    </source>
</reference>
<evidence type="ECO:0008006" key="6">
    <source>
        <dbReference type="Google" id="ProtNLM"/>
    </source>
</evidence>